<feature type="coiled-coil region" evidence="1">
    <location>
        <begin position="933"/>
        <end position="967"/>
    </location>
</feature>
<evidence type="ECO:0000256" key="2">
    <source>
        <dbReference type="SAM" id="MobiDB-lite"/>
    </source>
</evidence>
<dbReference type="InterPro" id="IPR010090">
    <property type="entry name" value="Phage_tape_meas"/>
</dbReference>
<dbReference type="Pfam" id="PF10145">
    <property type="entry name" value="PhageMin_Tail"/>
    <property type="match status" value="1"/>
</dbReference>
<gene>
    <name evidence="4" type="ORF">COO91_03351</name>
</gene>
<feature type="region of interest" description="Disordered" evidence="2">
    <location>
        <begin position="1532"/>
        <end position="1552"/>
    </location>
</feature>
<dbReference type="OrthoDB" id="1414895at2"/>
<feature type="region of interest" description="Disordered" evidence="2">
    <location>
        <begin position="1468"/>
        <end position="1503"/>
    </location>
</feature>
<organism evidence="4 5">
    <name type="scientific">Nostoc flagelliforme CCNUN1</name>
    <dbReference type="NCBI Taxonomy" id="2038116"/>
    <lineage>
        <taxon>Bacteria</taxon>
        <taxon>Bacillati</taxon>
        <taxon>Cyanobacteriota</taxon>
        <taxon>Cyanophyceae</taxon>
        <taxon>Nostocales</taxon>
        <taxon>Nostocaceae</taxon>
        <taxon>Nostoc</taxon>
    </lineage>
</organism>
<keyword evidence="1" id="KW-0175">Coiled coil</keyword>
<feature type="coiled-coil region" evidence="1">
    <location>
        <begin position="772"/>
        <end position="872"/>
    </location>
</feature>
<dbReference type="Proteomes" id="UP000232003">
    <property type="component" value="Chromosome"/>
</dbReference>
<name>A0A2K8SPK5_9NOSO</name>
<dbReference type="RefSeq" id="WP_100899052.1">
    <property type="nucleotide sequence ID" value="NZ_CAWNNC010000001.1"/>
</dbReference>
<feature type="coiled-coil region" evidence="1">
    <location>
        <begin position="1132"/>
        <end position="1159"/>
    </location>
</feature>
<evidence type="ECO:0000313" key="4">
    <source>
        <dbReference type="EMBL" id="AUB37406.1"/>
    </source>
</evidence>
<dbReference type="KEGG" id="nfl:COO91_03351"/>
<proteinExistence type="predicted"/>
<feature type="coiled-coil region" evidence="1">
    <location>
        <begin position="1299"/>
        <end position="1358"/>
    </location>
</feature>
<keyword evidence="5" id="KW-1185">Reference proteome</keyword>
<feature type="coiled-coil region" evidence="1">
    <location>
        <begin position="1006"/>
        <end position="1043"/>
    </location>
</feature>
<evidence type="ECO:0000313" key="5">
    <source>
        <dbReference type="Proteomes" id="UP000232003"/>
    </source>
</evidence>
<accession>A0A2K8SPK5</accession>
<feature type="coiled-coil region" evidence="1">
    <location>
        <begin position="693"/>
        <end position="720"/>
    </location>
</feature>
<reference evidence="4 5" key="1">
    <citation type="submission" date="2017-11" db="EMBL/GenBank/DDBJ databases">
        <title>Complete genome of a free-living desiccation-tolerant cyanobacterium and its photosynthetic adaptation to extreme terrestrial habitat.</title>
        <authorList>
            <person name="Shang J."/>
        </authorList>
    </citation>
    <scope>NUCLEOTIDE SEQUENCE [LARGE SCALE GENOMIC DNA]</scope>
    <source>
        <strain evidence="4 5">CCNUN1</strain>
    </source>
</reference>
<protein>
    <submittedName>
        <fullName evidence="4">Phage-related tail protein</fullName>
    </submittedName>
</protein>
<evidence type="ECO:0000259" key="3">
    <source>
        <dbReference type="Pfam" id="PF10145"/>
    </source>
</evidence>
<feature type="domain" description="Phage tail tape measure protein" evidence="3">
    <location>
        <begin position="99"/>
        <end position="293"/>
    </location>
</feature>
<dbReference type="EMBL" id="CP024785">
    <property type="protein sequence ID" value="AUB37406.1"/>
    <property type="molecule type" value="Genomic_DNA"/>
</dbReference>
<sequence length="1606" mass="169059">MTSAGTVDIQIRLAREQLTRDIAELRRLLSGLPDVDLNTDPANRAASALQATLGGLAATAGLALTIVADKAKEAAIAFDSAKAKAATLTEDSNGLANSMRGLSAELGYQSTSTDLLNSSYDVLSSGYSKTADVTNILKNSTYAAIGGFSNVNTVADATTTILNSYGQSVDKAAHITDVLIATQNAGKITVAQYAAMIGSAATSAAEAGVSLEEFSAYVATATAKGVQASSAVAGVRAAITALLSPTLVATRLSKDLGVQFNAAALKSKGLSGVLADLNAKGAATPQVLTELFGSVEAVAAILPSAGANVAAFNKNLAYIENSAGMAKQAAEKVSNSFEGQLKRSANQANEAFVSLGLGILQVASPIVAASASILQAFNSLPEPVKQTLGVTIGLTGGILTLGGAIATVTALAPIVTAGFTASAAALGLNAAAASANTTVTAASAAVTKVLTVELSLSNLALAASTIQSGVATTGRNVYAAATGTAATATLGFASKLAILAVQAALVGGAVYAVSEAFKRSEGAKFSVTVEDNTRKILEFEASLKKGNTALGETAAKTATAASGFDLLGQTLAKSGPIEAARTGLAQLDQALGGTSDATSTYGNELAILTAEQRGNQLAMFALAKQFDQAGKTMDATTGILAKYGLTTVDAADKQRLGAEGIKKFKEEVSGQINVLDKYIDTLKSQKAPTVEQQALINANIKNLESQKQALRKRVFQLEADTAANKNNSQSLKDLVFDVEALSKAYDKGTKDIALATEKNKATINEQLAAGTITQEQTNTKILEAEKKGLEERKQLIATEIPKLEAAKVGAKPEEIEKVNTRIKELEGESANVRSQIAQNLVATKKTANEEALKNEENTAKAAARSIVNIESEKAIGIRELQLKGIISNEEASKQIAEIKVTSIKSEVSAEEDKLKRIKALRARNAITAQDFAKQEAEINSNLKKLKLKNVEEEIQAQETARARELKAIERVNAAKLASVDSKAGLATIGIKQQQADGKIDNETATKKLLETEYNAGNERIALAKKELDQINQLEAKKLLTKQESADRKIEIEKRVIDLTIQQVNREVEARKQINAEILADLDRSNKEAESGVTVSANQRIIIAKQALLAAGDTDKAARVAAAELAAITRDSTAQQLQLLENLARDVDRLEKDKVISAKDAADRRTAIEVQISQKQVEIIDQQIAEFKRLRDEAIHAIQERADTEKIAFEQTRNLLEQEKTARNSLLQTQQQEKDLLESQLNLQKALSSLKEVKANSKIAGIDRAVEARRKLDSDPNLDPGVASVLNTQLQASGFANTSEADILTQKRKLQNELAEEQNAAALREEKAARTLLGIELTRSKLTAEIALLEAQILDYKANQSQIQAKANLEKATQLGDKNAIASAQSEIKTADLSKEVAAKSIDAAKRGVEIQGELAENARLAQIAQQEGAQAQRDAAHAALDQAAALEIAEARAKEIARIEANAKAARDAADKAAGKEPSPQEDTPKNSFYSSPVSRSAAPDALTTKLSTADKASPQFSGASNGLDDLAKWSNQTSAAMESRSTSNTSMESKLSNSDVVTELQKMNGNLTAIASRPSALTVTTANPVSDAADVYSNISKNAVRSANL</sequence>
<feature type="compositionally biased region" description="Polar residues" evidence="2">
    <location>
        <begin position="1486"/>
        <end position="1495"/>
    </location>
</feature>
<evidence type="ECO:0000256" key="1">
    <source>
        <dbReference type="SAM" id="Coils"/>
    </source>
</evidence>